<dbReference type="Gene3D" id="2.120.10.30">
    <property type="entry name" value="TolB, C-terminal domain"/>
    <property type="match status" value="1"/>
</dbReference>
<dbReference type="InterPro" id="IPR011042">
    <property type="entry name" value="6-blade_b-propeller_TolB-like"/>
</dbReference>
<dbReference type="InterPro" id="IPR018119">
    <property type="entry name" value="Strictosidine_synth_cons-reg"/>
</dbReference>
<dbReference type="GO" id="GO:0012505">
    <property type="term" value="C:endomembrane system"/>
    <property type="evidence" value="ECO:0007669"/>
    <property type="project" value="TreeGrafter"/>
</dbReference>
<gene>
    <name evidence="8" type="ORF">Ahy_A01g004047</name>
</gene>
<keyword evidence="3" id="KW-0926">Vacuole</keyword>
<keyword evidence="9" id="KW-1185">Reference proteome</keyword>
<organism evidence="8 9">
    <name type="scientific">Arachis hypogaea</name>
    <name type="common">Peanut</name>
    <dbReference type="NCBI Taxonomy" id="3818"/>
    <lineage>
        <taxon>Eukaryota</taxon>
        <taxon>Viridiplantae</taxon>
        <taxon>Streptophyta</taxon>
        <taxon>Embryophyta</taxon>
        <taxon>Tracheophyta</taxon>
        <taxon>Spermatophyta</taxon>
        <taxon>Magnoliopsida</taxon>
        <taxon>eudicotyledons</taxon>
        <taxon>Gunneridae</taxon>
        <taxon>Pentapetalae</taxon>
        <taxon>rosids</taxon>
        <taxon>fabids</taxon>
        <taxon>Fabales</taxon>
        <taxon>Fabaceae</taxon>
        <taxon>Papilionoideae</taxon>
        <taxon>50 kb inversion clade</taxon>
        <taxon>dalbergioids sensu lato</taxon>
        <taxon>Dalbergieae</taxon>
        <taxon>Pterocarpus clade</taxon>
        <taxon>Arachis</taxon>
    </lineage>
</organism>
<keyword evidence="4" id="KW-0732">Signal</keyword>
<evidence type="ECO:0000256" key="2">
    <source>
        <dbReference type="ARBA" id="ARBA00009191"/>
    </source>
</evidence>
<evidence type="ECO:0000256" key="3">
    <source>
        <dbReference type="ARBA" id="ARBA00022554"/>
    </source>
</evidence>
<dbReference type="GO" id="GO:0016787">
    <property type="term" value="F:hydrolase activity"/>
    <property type="evidence" value="ECO:0007669"/>
    <property type="project" value="TreeGrafter"/>
</dbReference>
<evidence type="ECO:0000256" key="6">
    <source>
        <dbReference type="SAM" id="Phobius"/>
    </source>
</evidence>
<dbReference type="GO" id="GO:0005773">
    <property type="term" value="C:vacuole"/>
    <property type="evidence" value="ECO:0007669"/>
    <property type="project" value="UniProtKB-SubCell"/>
</dbReference>
<proteinExistence type="inferred from homology"/>
<evidence type="ECO:0000256" key="5">
    <source>
        <dbReference type="ARBA" id="ARBA00023180"/>
    </source>
</evidence>
<evidence type="ECO:0000256" key="1">
    <source>
        <dbReference type="ARBA" id="ARBA00004116"/>
    </source>
</evidence>
<evidence type="ECO:0000313" key="8">
    <source>
        <dbReference type="EMBL" id="RYR79223.1"/>
    </source>
</evidence>
<dbReference type="EMBL" id="SDMP01000001">
    <property type="protein sequence ID" value="RYR79223.1"/>
    <property type="molecule type" value="Genomic_DNA"/>
</dbReference>
<dbReference type="PANTHER" id="PTHR10426">
    <property type="entry name" value="STRICTOSIDINE SYNTHASE-RELATED"/>
    <property type="match status" value="1"/>
</dbReference>
<feature type="transmembrane region" description="Helical" evidence="6">
    <location>
        <begin position="26"/>
        <end position="52"/>
    </location>
</feature>
<protein>
    <recommendedName>
        <fullName evidence="7">Strictosidine synthase conserved region domain-containing protein</fullName>
    </recommendedName>
</protein>
<comment type="caution">
    <text evidence="8">The sequence shown here is derived from an EMBL/GenBank/DDBJ whole genome shotgun (WGS) entry which is preliminary data.</text>
</comment>
<dbReference type="FunFam" id="2.120.10.30:FF:000032">
    <property type="entry name" value="Protein STRICTOSIDINE SYNTHASE-LIKE 13"/>
    <property type="match status" value="1"/>
</dbReference>
<accession>A0A445EV90</accession>
<keyword evidence="5" id="KW-0325">Glycoprotein</keyword>
<evidence type="ECO:0000313" key="9">
    <source>
        <dbReference type="Proteomes" id="UP000289738"/>
    </source>
</evidence>
<sequence>MLIITNHIYNKHFSSLYQEKIKMKKLLLLLKVSTIIVVLMNNLPSIGVLGYGPVVLIRGGVRDSCSQIELPKTVHGPESIAFDCHGKGPYVGVSDGRILKWHQEHRSWIQFAVTSATRDKKLCDGLTNTTLEPLCGRPLGLKFNTVTCDLYVADAYFGLVVVGAAGGVAKQLVHSANKVPLKFTNALDINTQTGEVYFTDSSSIYQRRSYLPIILTDDSTGRLLKYDPRTKQVHVVLNGLAFPNGVALSKDNSFLLLAVSDTFKILKIHINNNNNNINNKNNKNNPTNINNNNYYYVQHFATLPRYSDNIKRNEKGEFWVALNSGRGKIQGLVKDHENIIGENVVDPLSEDPVGIKFDEEGNLIEVIDGGFGDQLDSVSEVEEFGGRLWLGSNVQPYVGVINPTPL</sequence>
<keyword evidence="6" id="KW-1133">Transmembrane helix</keyword>
<comment type="similarity">
    <text evidence="2">Belongs to the strictosidine synthase family.</text>
</comment>
<dbReference type="PANTHER" id="PTHR10426:SF86">
    <property type="entry name" value="PROTEIN STRICTOSIDINE SYNTHASE-LIKE 10-LIKE"/>
    <property type="match status" value="1"/>
</dbReference>
<dbReference type="Pfam" id="PF03088">
    <property type="entry name" value="Str_synth"/>
    <property type="match status" value="1"/>
</dbReference>
<dbReference type="Pfam" id="PF20067">
    <property type="entry name" value="SSL_N"/>
    <property type="match status" value="1"/>
</dbReference>
<dbReference type="Proteomes" id="UP000289738">
    <property type="component" value="Chromosome A01"/>
</dbReference>
<dbReference type="STRING" id="3818.A0A445EV90"/>
<dbReference type="SUPFAM" id="SSF63829">
    <property type="entry name" value="Calcium-dependent phosphotriesterase"/>
    <property type="match status" value="1"/>
</dbReference>
<comment type="subcellular location">
    <subcellularLocation>
        <location evidence="1">Vacuole</location>
    </subcellularLocation>
</comment>
<dbReference type="AlphaFoldDB" id="A0A445EV90"/>
<feature type="domain" description="Strictosidine synthase conserved region" evidence="7">
    <location>
        <begin position="185"/>
        <end position="271"/>
    </location>
</feature>
<reference evidence="8 9" key="1">
    <citation type="submission" date="2019-01" db="EMBL/GenBank/DDBJ databases">
        <title>Sequencing of cultivated peanut Arachis hypogaea provides insights into genome evolution and oil improvement.</title>
        <authorList>
            <person name="Chen X."/>
        </authorList>
    </citation>
    <scope>NUCLEOTIDE SEQUENCE [LARGE SCALE GENOMIC DNA]</scope>
    <source>
        <strain evidence="9">cv. Fuhuasheng</strain>
        <tissue evidence="8">Leaves</tissue>
    </source>
</reference>
<evidence type="ECO:0000256" key="4">
    <source>
        <dbReference type="ARBA" id="ARBA00022729"/>
    </source>
</evidence>
<keyword evidence="6" id="KW-0472">Membrane</keyword>
<keyword evidence="6" id="KW-0812">Transmembrane</keyword>
<name>A0A445EV90_ARAHY</name>
<evidence type="ECO:0000259" key="7">
    <source>
        <dbReference type="Pfam" id="PF03088"/>
    </source>
</evidence>